<evidence type="ECO:0000313" key="3">
    <source>
        <dbReference type="Proteomes" id="UP000694390"/>
    </source>
</evidence>
<dbReference type="GO" id="GO:0016705">
    <property type="term" value="F:oxidoreductase activity, acting on paired donors, with incorporation or reduction of molecular oxygen"/>
    <property type="evidence" value="ECO:0007669"/>
    <property type="project" value="InterPro"/>
</dbReference>
<organism evidence="2 3">
    <name type="scientific">Gopherus evgoodei</name>
    <name type="common">Goodes thornscrub tortoise</name>
    <dbReference type="NCBI Taxonomy" id="1825980"/>
    <lineage>
        <taxon>Eukaryota</taxon>
        <taxon>Metazoa</taxon>
        <taxon>Chordata</taxon>
        <taxon>Craniata</taxon>
        <taxon>Vertebrata</taxon>
        <taxon>Euteleostomi</taxon>
        <taxon>Archelosauria</taxon>
        <taxon>Testudinata</taxon>
        <taxon>Testudines</taxon>
        <taxon>Cryptodira</taxon>
        <taxon>Durocryptodira</taxon>
        <taxon>Testudinoidea</taxon>
        <taxon>Testudinidae</taxon>
        <taxon>Gopherus</taxon>
    </lineage>
</organism>
<evidence type="ECO:0000256" key="1">
    <source>
        <dbReference type="SAM" id="Phobius"/>
    </source>
</evidence>
<accession>A0A8C4VF34</accession>
<keyword evidence="1" id="KW-0812">Transmembrane</keyword>
<keyword evidence="3" id="KW-1185">Reference proteome</keyword>
<name>A0A8C4VF34_9SAUR</name>
<dbReference type="Proteomes" id="UP000694390">
    <property type="component" value="Unassembled WGS sequence"/>
</dbReference>
<keyword evidence="1" id="KW-0472">Membrane</keyword>
<evidence type="ECO:0008006" key="4">
    <source>
        <dbReference type="Google" id="ProtNLM"/>
    </source>
</evidence>
<protein>
    <recommendedName>
        <fullName evidence="4">Cytochrome P450</fullName>
    </recommendedName>
</protein>
<dbReference type="SUPFAM" id="SSF48264">
    <property type="entry name" value="Cytochrome P450"/>
    <property type="match status" value="1"/>
</dbReference>
<reference evidence="2" key="1">
    <citation type="submission" date="2025-08" db="UniProtKB">
        <authorList>
            <consortium name="Ensembl"/>
        </authorList>
    </citation>
    <scope>IDENTIFICATION</scope>
</reference>
<reference evidence="2" key="2">
    <citation type="submission" date="2025-09" db="UniProtKB">
        <authorList>
            <consortium name="Ensembl"/>
        </authorList>
    </citation>
    <scope>IDENTIFICATION</scope>
</reference>
<dbReference type="Gene3D" id="1.10.630.10">
    <property type="entry name" value="Cytochrome P450"/>
    <property type="match status" value="1"/>
</dbReference>
<dbReference type="Ensembl" id="ENSGEVT00005001145.1">
    <property type="protein sequence ID" value="ENSGEVP00005001079.1"/>
    <property type="gene ID" value="ENSGEVG00005000821.1"/>
</dbReference>
<feature type="transmembrane region" description="Helical" evidence="1">
    <location>
        <begin position="6"/>
        <end position="24"/>
    </location>
</feature>
<proteinExistence type="predicted"/>
<dbReference type="GO" id="GO:0005506">
    <property type="term" value="F:iron ion binding"/>
    <property type="evidence" value="ECO:0007669"/>
    <property type="project" value="InterPro"/>
</dbReference>
<dbReference type="GeneTree" id="ENSGT00940000153331"/>
<dbReference type="GO" id="GO:0004497">
    <property type="term" value="F:monooxygenase activity"/>
    <property type="evidence" value="ECO:0007669"/>
    <property type="project" value="InterPro"/>
</dbReference>
<keyword evidence="1" id="KW-1133">Transmembrane helix</keyword>
<sequence length="73" mass="8396">LQILCKIVSGVTLGLSFAVFILLFDHMERRRRWKNYPPAPVSFPFVGNLLQIDFHNPHLSFTQVSARGDIWSP</sequence>
<evidence type="ECO:0000313" key="2">
    <source>
        <dbReference type="Ensembl" id="ENSGEVP00005001079.1"/>
    </source>
</evidence>
<dbReference type="AlphaFoldDB" id="A0A8C4VF34"/>
<dbReference type="GO" id="GO:0020037">
    <property type="term" value="F:heme binding"/>
    <property type="evidence" value="ECO:0007669"/>
    <property type="project" value="InterPro"/>
</dbReference>
<dbReference type="InterPro" id="IPR036396">
    <property type="entry name" value="Cyt_P450_sf"/>
</dbReference>